<dbReference type="Proteomes" id="UP000422221">
    <property type="component" value="Unassembled WGS sequence"/>
</dbReference>
<dbReference type="EMBL" id="VWMK01000005">
    <property type="protein sequence ID" value="KAA3767445.1"/>
    <property type="molecule type" value="Genomic_DNA"/>
</dbReference>
<dbReference type="AlphaFoldDB" id="A0A7J4XLC1"/>
<evidence type="ECO:0008006" key="3">
    <source>
        <dbReference type="Google" id="ProtNLM"/>
    </source>
</evidence>
<proteinExistence type="predicted"/>
<gene>
    <name evidence="1" type="ORF">F3F73_06905</name>
</gene>
<dbReference type="SUPFAM" id="SSF48371">
    <property type="entry name" value="ARM repeat"/>
    <property type="match status" value="1"/>
</dbReference>
<protein>
    <recommendedName>
        <fullName evidence="3">HEAT repeat domain-containing protein</fullName>
    </recommendedName>
</protein>
<name>A0A7J4XLC1_9BACE</name>
<comment type="caution">
    <text evidence="1">The sequence shown here is derived from an EMBL/GenBank/DDBJ whole genome shotgun (WGS) entry which is preliminary data.</text>
</comment>
<accession>A0A7J4XLC1</accession>
<organism evidence="1 2">
    <name type="scientific">Bacteroides salyersiae</name>
    <dbReference type="NCBI Taxonomy" id="291644"/>
    <lineage>
        <taxon>Bacteria</taxon>
        <taxon>Pseudomonadati</taxon>
        <taxon>Bacteroidota</taxon>
        <taxon>Bacteroidia</taxon>
        <taxon>Bacteroidales</taxon>
        <taxon>Bacteroidaceae</taxon>
        <taxon>Bacteroides</taxon>
    </lineage>
</organism>
<dbReference type="RefSeq" id="WP_005931500.1">
    <property type="nucleotide sequence ID" value="NZ_CABKSE010000002.1"/>
</dbReference>
<reference evidence="1 2" key="1">
    <citation type="journal article" date="2019" name="Nat. Med.">
        <title>A library of human gut bacterial isolates paired with longitudinal multiomics data enables mechanistic microbiome research.</title>
        <authorList>
            <person name="Poyet M."/>
            <person name="Groussin M."/>
            <person name="Gibbons S.M."/>
            <person name="Avila-Pacheco J."/>
            <person name="Jiang X."/>
            <person name="Kearney S.M."/>
            <person name="Perrotta A.R."/>
            <person name="Berdy B."/>
            <person name="Zhao S."/>
            <person name="Lieberman T.D."/>
            <person name="Swanson P.K."/>
            <person name="Smith M."/>
            <person name="Roesemann S."/>
            <person name="Alexander J.E."/>
            <person name="Rich S.A."/>
            <person name="Livny J."/>
            <person name="Vlamakis H."/>
            <person name="Clish C."/>
            <person name="Bullock K."/>
            <person name="Deik A."/>
            <person name="Scott J."/>
            <person name="Pierce K.A."/>
            <person name="Xavier R.J."/>
            <person name="Alm E.J."/>
        </authorList>
    </citation>
    <scope>NUCLEOTIDE SEQUENCE [LARGE SCALE GENOMIC DNA]</scope>
    <source>
        <strain evidence="1 2">BIOML-A10</strain>
    </source>
</reference>
<dbReference type="InterPro" id="IPR016024">
    <property type="entry name" value="ARM-type_fold"/>
</dbReference>
<evidence type="ECO:0000313" key="1">
    <source>
        <dbReference type="EMBL" id="KAA3767445.1"/>
    </source>
</evidence>
<dbReference type="GeneID" id="93117474"/>
<sequence>MERIDEFRNMLLVHISELDIKPLVKEINYHPEYFPDIYQLTSDSKPLVSWRALWVCEKLSEIHPEWFIPLYGELTDRLLTCKHDGSKRLYLSILFNLPIQEPISVPLLNFCFDRMFSPAESIGVQALCIKMAYRLCEKEPELMGELRIILENAETEFFTKGVTTAIRNTLKKMGRK</sequence>
<evidence type="ECO:0000313" key="2">
    <source>
        <dbReference type="Proteomes" id="UP000422221"/>
    </source>
</evidence>